<dbReference type="EMBL" id="FNEN01000002">
    <property type="protein sequence ID" value="SDI41034.1"/>
    <property type="molecule type" value="Genomic_DNA"/>
</dbReference>
<feature type="domain" description="2Fe-2S ferredoxin-type" evidence="3">
    <location>
        <begin position="1"/>
        <end position="94"/>
    </location>
</feature>
<name>A0A1G8KC70_9BACI</name>
<dbReference type="InterPro" id="IPR001041">
    <property type="entry name" value="2Fe-2S_ferredoxin-type"/>
</dbReference>
<dbReference type="Gene3D" id="3.10.20.30">
    <property type="match status" value="1"/>
</dbReference>
<keyword evidence="1" id="KW-0285">Flavoprotein</keyword>
<dbReference type="PANTHER" id="PTHR43644:SF1">
    <property type="entry name" value="NAD(P)H-FLAVIN REDUCTASE"/>
    <property type="match status" value="1"/>
</dbReference>
<dbReference type="InterPro" id="IPR036010">
    <property type="entry name" value="2Fe-2S_ferredoxin-like_sf"/>
</dbReference>
<reference evidence="4 5" key="1">
    <citation type="submission" date="2016-10" db="EMBL/GenBank/DDBJ databases">
        <authorList>
            <person name="de Groot N.N."/>
        </authorList>
    </citation>
    <scope>NUCLEOTIDE SEQUENCE [LARGE SCALE GENOMIC DNA]</scope>
    <source>
        <strain evidence="4 5">DSM 21771</strain>
    </source>
</reference>
<gene>
    <name evidence="4" type="ORF">SAMN04488123_10217</name>
</gene>
<proteinExistence type="predicted"/>
<evidence type="ECO:0000313" key="4">
    <source>
        <dbReference type="EMBL" id="SDI41034.1"/>
    </source>
</evidence>
<dbReference type="RefSeq" id="WP_090395954.1">
    <property type="nucleotide sequence ID" value="NZ_FNEN01000002.1"/>
</dbReference>
<dbReference type="Proteomes" id="UP000198853">
    <property type="component" value="Unassembled WGS sequence"/>
</dbReference>
<sequence>MPTVHVDGYHSFEVEEGKKLVLALEDNDVDILHRCGGNAKCTTCRCEVLEGELDPKGEAEAAILNDKGITDPNIRLSCQNRVYSDLTVRPVKTATATNTDPGRRPVD</sequence>
<dbReference type="AlphaFoldDB" id="A0A1G8KC70"/>
<evidence type="ECO:0000259" key="3">
    <source>
        <dbReference type="PROSITE" id="PS51085"/>
    </source>
</evidence>
<dbReference type="PROSITE" id="PS51085">
    <property type="entry name" value="2FE2S_FER_2"/>
    <property type="match status" value="1"/>
</dbReference>
<keyword evidence="5" id="KW-1185">Reference proteome</keyword>
<accession>A0A1G8KC70</accession>
<dbReference type="InterPro" id="IPR012675">
    <property type="entry name" value="Beta-grasp_dom_sf"/>
</dbReference>
<evidence type="ECO:0000313" key="5">
    <source>
        <dbReference type="Proteomes" id="UP000198853"/>
    </source>
</evidence>
<dbReference type="GO" id="GO:0051536">
    <property type="term" value="F:iron-sulfur cluster binding"/>
    <property type="evidence" value="ECO:0007669"/>
    <property type="project" value="InterPro"/>
</dbReference>
<dbReference type="OrthoDB" id="9810588at2"/>
<dbReference type="PANTHER" id="PTHR43644">
    <property type="entry name" value="NA(+)-TRANSLOCATING NADH-QUINONE REDUCTASE SUBUNIT"/>
    <property type="match status" value="1"/>
</dbReference>
<keyword evidence="2" id="KW-0274">FAD</keyword>
<dbReference type="CDD" id="cd00207">
    <property type="entry name" value="fer2"/>
    <property type="match status" value="1"/>
</dbReference>
<evidence type="ECO:0000256" key="2">
    <source>
        <dbReference type="ARBA" id="ARBA00022827"/>
    </source>
</evidence>
<protein>
    <submittedName>
        <fullName evidence="4">Ferredoxin</fullName>
    </submittedName>
</protein>
<dbReference type="SUPFAM" id="SSF54292">
    <property type="entry name" value="2Fe-2S ferredoxin-like"/>
    <property type="match status" value="1"/>
</dbReference>
<dbReference type="Pfam" id="PF00111">
    <property type="entry name" value="Fer2"/>
    <property type="match status" value="1"/>
</dbReference>
<evidence type="ECO:0000256" key="1">
    <source>
        <dbReference type="ARBA" id="ARBA00022630"/>
    </source>
</evidence>
<organism evidence="4 5">
    <name type="scientific">Natribacillus halophilus</name>
    <dbReference type="NCBI Taxonomy" id="549003"/>
    <lineage>
        <taxon>Bacteria</taxon>
        <taxon>Bacillati</taxon>
        <taxon>Bacillota</taxon>
        <taxon>Bacilli</taxon>
        <taxon>Bacillales</taxon>
        <taxon>Bacillaceae</taxon>
        <taxon>Natribacillus</taxon>
    </lineage>
</organism>